<evidence type="ECO:0000259" key="4">
    <source>
        <dbReference type="Pfam" id="PF01167"/>
    </source>
</evidence>
<dbReference type="EMBL" id="BAABME010000204">
    <property type="protein sequence ID" value="GAA0140667.1"/>
    <property type="molecule type" value="Genomic_DNA"/>
</dbReference>
<dbReference type="Gene3D" id="3.20.90.10">
    <property type="entry name" value="Tubby Protein, Chain A"/>
    <property type="match status" value="1"/>
</dbReference>
<dbReference type="InterPro" id="IPR018066">
    <property type="entry name" value="Tubby_C_CS"/>
</dbReference>
<dbReference type="Gene3D" id="1.20.1280.50">
    <property type="match status" value="1"/>
</dbReference>
<dbReference type="PANTHER" id="PTHR16517">
    <property type="entry name" value="TUBBY-RELATED"/>
    <property type="match status" value="1"/>
</dbReference>
<dbReference type="Pfam" id="PF01167">
    <property type="entry name" value="Tub"/>
    <property type="match status" value="1"/>
</dbReference>
<dbReference type="InterPro" id="IPR001810">
    <property type="entry name" value="F-box_dom"/>
</dbReference>
<name>A0AAV3NSI7_LITER</name>
<dbReference type="AlphaFoldDB" id="A0AAV3NSI7"/>
<dbReference type="InterPro" id="IPR036047">
    <property type="entry name" value="F-box-like_dom_sf"/>
</dbReference>
<dbReference type="InterPro" id="IPR025659">
    <property type="entry name" value="Tubby-like_C"/>
</dbReference>
<sequence>MLLKSISRVFAVKHERVEKKFRTQGYTKMSKSKKGRRGRSYVAPERSLSCTPVSIQQSQSANMSSKLMQHNHWDNMPPELLIDIIRRVDVGCTSWPGRRDVVACAGVCRSWRETVKEVIRTPEQCGLFTFPRSLKQPGPRDAPIQCFIRRDKTSSIYRLYLGLSPDLSSDACKLLLVAKKVKQTTRTYFLISLVPDDFSRTSDKYMGRIRSNIFGTKFSMYDSQPHCKSAPESIGCFRENSNSEKLSNRYPVAAITYELNLLRSRGPRRMLCTMDTIPVAAIREGGNVPTPDTFSSGPHGKLKTQAATSGRTQSLSGNENSRTPLVLKNQAPRWHEQLRCWCLNFNGRVTVASVKNFQLVAVFDSLQDEPNTKTDRVVLQFGKIGKDVFTMDFCYPLSLFQAFAISLSSFDTKFACE</sequence>
<dbReference type="PRINTS" id="PR01573">
    <property type="entry name" value="SUPERTUBBY"/>
</dbReference>
<dbReference type="SUPFAM" id="SSF81383">
    <property type="entry name" value="F-box domain"/>
    <property type="match status" value="1"/>
</dbReference>
<organism evidence="5 6">
    <name type="scientific">Lithospermum erythrorhizon</name>
    <name type="common">Purple gromwell</name>
    <name type="synonym">Lithospermum officinale var. erythrorhizon</name>
    <dbReference type="NCBI Taxonomy" id="34254"/>
    <lineage>
        <taxon>Eukaryota</taxon>
        <taxon>Viridiplantae</taxon>
        <taxon>Streptophyta</taxon>
        <taxon>Embryophyta</taxon>
        <taxon>Tracheophyta</taxon>
        <taxon>Spermatophyta</taxon>
        <taxon>Magnoliopsida</taxon>
        <taxon>eudicotyledons</taxon>
        <taxon>Gunneridae</taxon>
        <taxon>Pentapetalae</taxon>
        <taxon>asterids</taxon>
        <taxon>lamiids</taxon>
        <taxon>Boraginales</taxon>
        <taxon>Boraginaceae</taxon>
        <taxon>Boraginoideae</taxon>
        <taxon>Lithospermeae</taxon>
        <taxon>Lithospermum</taxon>
    </lineage>
</organism>
<accession>A0AAV3NSI7</accession>
<dbReference type="SUPFAM" id="SSF54518">
    <property type="entry name" value="Tubby C-terminal domain-like"/>
    <property type="match status" value="1"/>
</dbReference>
<evidence type="ECO:0000259" key="3">
    <source>
        <dbReference type="Pfam" id="PF00646"/>
    </source>
</evidence>
<protein>
    <submittedName>
        <fullName evidence="5">Scaffold/adaptor protein</fullName>
    </submittedName>
</protein>
<gene>
    <name evidence="5" type="ORF">LIER_01973</name>
</gene>
<keyword evidence="6" id="KW-1185">Reference proteome</keyword>
<dbReference type="PANTHER" id="PTHR16517:SF104">
    <property type="entry name" value="TUBBY-LIKE F-BOX PROTEIN 6"/>
    <property type="match status" value="1"/>
</dbReference>
<comment type="caution">
    <text evidence="5">The sequence shown here is derived from an EMBL/GenBank/DDBJ whole genome shotgun (WGS) entry which is preliminary data.</text>
</comment>
<reference evidence="5 6" key="1">
    <citation type="submission" date="2024-01" db="EMBL/GenBank/DDBJ databases">
        <title>The complete chloroplast genome sequence of Lithospermum erythrorhizon: insights into the phylogenetic relationship among Boraginaceae species and the maternal lineages of purple gromwells.</title>
        <authorList>
            <person name="Okada T."/>
            <person name="Watanabe K."/>
        </authorList>
    </citation>
    <scope>NUCLEOTIDE SEQUENCE [LARGE SCALE GENOMIC DNA]</scope>
</reference>
<evidence type="ECO:0000256" key="1">
    <source>
        <dbReference type="ARBA" id="ARBA00007129"/>
    </source>
</evidence>
<dbReference type="Pfam" id="PF00646">
    <property type="entry name" value="F-box"/>
    <property type="match status" value="1"/>
</dbReference>
<dbReference type="Proteomes" id="UP001454036">
    <property type="component" value="Unassembled WGS sequence"/>
</dbReference>
<dbReference type="PROSITE" id="PS01201">
    <property type="entry name" value="TUB_2"/>
    <property type="match status" value="1"/>
</dbReference>
<evidence type="ECO:0000313" key="5">
    <source>
        <dbReference type="EMBL" id="GAA0140667.1"/>
    </source>
</evidence>
<dbReference type="InterPro" id="IPR000007">
    <property type="entry name" value="Tubby_C"/>
</dbReference>
<feature type="compositionally biased region" description="Polar residues" evidence="2">
    <location>
        <begin position="305"/>
        <end position="322"/>
    </location>
</feature>
<feature type="domain" description="F-box" evidence="3">
    <location>
        <begin position="73"/>
        <end position="118"/>
    </location>
</feature>
<proteinExistence type="inferred from homology"/>
<evidence type="ECO:0000256" key="2">
    <source>
        <dbReference type="SAM" id="MobiDB-lite"/>
    </source>
</evidence>
<evidence type="ECO:0000313" key="6">
    <source>
        <dbReference type="Proteomes" id="UP001454036"/>
    </source>
</evidence>
<feature type="domain" description="Tubby C-terminal" evidence="4">
    <location>
        <begin position="134"/>
        <end position="412"/>
    </location>
</feature>
<feature type="region of interest" description="Disordered" evidence="2">
    <location>
        <begin position="283"/>
        <end position="322"/>
    </location>
</feature>
<comment type="similarity">
    <text evidence="1">Belongs to the TUB family.</text>
</comment>